<gene>
    <name evidence="7" type="ORF">BN55_02135</name>
</gene>
<feature type="transmembrane region" description="Helical" evidence="6">
    <location>
        <begin position="352"/>
        <end position="370"/>
    </location>
</feature>
<protein>
    <submittedName>
        <fullName evidence="7">Capsular polysaccharide synthesis protein</fullName>
    </submittedName>
</protein>
<dbReference type="PANTHER" id="PTHR30250:SF11">
    <property type="entry name" value="O-ANTIGEN TRANSPORTER-RELATED"/>
    <property type="match status" value="1"/>
</dbReference>
<dbReference type="OrthoDB" id="9815702at2"/>
<evidence type="ECO:0000313" key="7">
    <source>
        <dbReference type="EMBL" id="CCI82124.1"/>
    </source>
</evidence>
<dbReference type="GO" id="GO:0005886">
    <property type="term" value="C:plasma membrane"/>
    <property type="evidence" value="ECO:0007669"/>
    <property type="project" value="UniProtKB-SubCell"/>
</dbReference>
<accession>I7LAB9</accession>
<dbReference type="STRING" id="1423758.FC41_GL001868"/>
<dbReference type="PANTHER" id="PTHR30250">
    <property type="entry name" value="PST FAMILY PREDICTED COLANIC ACID TRANSPORTER"/>
    <property type="match status" value="1"/>
</dbReference>
<dbReference type="eggNOG" id="COG2244">
    <property type="taxonomic scope" value="Bacteria"/>
</dbReference>
<dbReference type="InterPro" id="IPR002797">
    <property type="entry name" value="Polysacc_synth"/>
</dbReference>
<comment type="subcellular location">
    <subcellularLocation>
        <location evidence="1">Cell membrane</location>
        <topology evidence="1">Multi-pass membrane protein</topology>
    </subcellularLocation>
</comment>
<dbReference type="Proteomes" id="UP000009320">
    <property type="component" value="Unassembled WGS sequence"/>
</dbReference>
<sequence>MKKTLLNILYNAVYQIFLVLVPLITVPYLSRNLGPSTYGIYSNVNNTIQFLMVFCSLSISYIGMRTISRTRAHSTPQELTEAFWGLWYFQALASVIMILATVLFVTITKVKYWNYILLMIPFMISAQLDISWFFQGLAEFGKVVLRNTIVKLCSVVLIFWLVKNPSDLWKYLLIMSLSTLAGSLVFWINIREYVGKPVKHFYRLKESVIAIITLLIPQIATQVYTSLDKPILGLYQNSTQVSFYDNSQRISNMILGVITSITLVMMPKMAAEGKETQKVVLKKSLEVTVMLGLIFAVVVMVNTKQFVPFFFGNKYIPMTNLMFWFTLTIVIIPLGGVFANQFALANQRDKEYAIPVVIGAICEVVLTYFLDRSLAATGALIAILITELVVCLLRVWIVRDDYEFTYVFHDIPKYFLIALITFGIGMVIPNIIPSAFLNMAFKSIVVMAIYAGLMFIFKFDLNKDIILLVKKFFKKA</sequence>
<keyword evidence="2" id="KW-1003">Cell membrane</keyword>
<feature type="transmembrane region" description="Helical" evidence="6">
    <location>
        <begin position="85"/>
        <end position="107"/>
    </location>
</feature>
<evidence type="ECO:0000313" key="8">
    <source>
        <dbReference type="Proteomes" id="UP000009320"/>
    </source>
</evidence>
<proteinExistence type="predicted"/>
<keyword evidence="8" id="KW-1185">Reference proteome</keyword>
<feature type="transmembrane region" description="Helical" evidence="6">
    <location>
        <begin position="7"/>
        <end position="28"/>
    </location>
</feature>
<feature type="transmembrane region" description="Helical" evidence="6">
    <location>
        <begin position="247"/>
        <end position="265"/>
    </location>
</feature>
<feature type="transmembrane region" description="Helical" evidence="6">
    <location>
        <begin position="285"/>
        <end position="301"/>
    </location>
</feature>
<dbReference type="GeneID" id="82847348"/>
<dbReference type="Pfam" id="PF01943">
    <property type="entry name" value="Polysacc_synt"/>
    <property type="match status" value="1"/>
</dbReference>
<evidence type="ECO:0000256" key="4">
    <source>
        <dbReference type="ARBA" id="ARBA00022989"/>
    </source>
</evidence>
<feature type="transmembrane region" description="Helical" evidence="6">
    <location>
        <begin position="168"/>
        <end position="188"/>
    </location>
</feature>
<dbReference type="RefSeq" id="WP_008471113.1">
    <property type="nucleotide sequence ID" value="NZ_AYZP01000009.1"/>
</dbReference>
<dbReference type="InterPro" id="IPR050833">
    <property type="entry name" value="Poly_Biosynth_Transport"/>
</dbReference>
<name>I7LAB9_9LACO</name>
<reference evidence="7 8" key="1">
    <citation type="submission" date="2012-06" db="EMBL/GenBank/DDBJ databases">
        <title>Draft Genome Sequence of Lactobacillus hominis Strain CRBIP 24.179T, isolated from human intestine.</title>
        <authorList>
            <person name="Cousin S."/>
            <person name="Ma L."/>
            <person name="Bizet C."/>
            <person name="Loux V."/>
            <person name="Bouchier C."/>
            <person name="Clermont D."/>
            <person name="Creno S."/>
        </authorList>
    </citation>
    <scope>NUCLEOTIDE SEQUENCE [LARGE SCALE GENOMIC DNA]</scope>
    <source>
        <strain evidence="8">CRBIP 24.179T</strain>
    </source>
</reference>
<comment type="caution">
    <text evidence="7">The sequence shown here is derived from an EMBL/GenBank/DDBJ whole genome shotgun (WGS) entry which is preliminary data.</text>
</comment>
<feature type="transmembrane region" description="Helical" evidence="6">
    <location>
        <begin position="321"/>
        <end position="340"/>
    </location>
</feature>
<evidence type="ECO:0000256" key="1">
    <source>
        <dbReference type="ARBA" id="ARBA00004651"/>
    </source>
</evidence>
<organism evidence="7 8">
    <name type="scientific">Lactobacillus hominis DSM 23910 = CRBIP 24.179</name>
    <dbReference type="NCBI Taxonomy" id="1423758"/>
    <lineage>
        <taxon>Bacteria</taxon>
        <taxon>Bacillati</taxon>
        <taxon>Bacillota</taxon>
        <taxon>Bacilli</taxon>
        <taxon>Lactobacillales</taxon>
        <taxon>Lactobacillaceae</taxon>
        <taxon>Lactobacillus</taxon>
    </lineage>
</organism>
<feature type="transmembrane region" description="Helical" evidence="6">
    <location>
        <begin position="414"/>
        <end position="432"/>
    </location>
</feature>
<feature type="transmembrane region" description="Helical" evidence="6">
    <location>
        <begin position="143"/>
        <end position="162"/>
    </location>
</feature>
<feature type="transmembrane region" description="Helical" evidence="6">
    <location>
        <begin position="113"/>
        <end position="134"/>
    </location>
</feature>
<feature type="transmembrane region" description="Helical" evidence="6">
    <location>
        <begin position="48"/>
        <end position="64"/>
    </location>
</feature>
<keyword evidence="4 6" id="KW-1133">Transmembrane helix</keyword>
<evidence type="ECO:0000256" key="2">
    <source>
        <dbReference type="ARBA" id="ARBA00022475"/>
    </source>
</evidence>
<evidence type="ECO:0000256" key="5">
    <source>
        <dbReference type="ARBA" id="ARBA00023136"/>
    </source>
</evidence>
<evidence type="ECO:0000256" key="3">
    <source>
        <dbReference type="ARBA" id="ARBA00022692"/>
    </source>
</evidence>
<dbReference type="AlphaFoldDB" id="I7LAB9"/>
<evidence type="ECO:0000256" key="6">
    <source>
        <dbReference type="SAM" id="Phobius"/>
    </source>
</evidence>
<keyword evidence="3 6" id="KW-0812">Transmembrane</keyword>
<feature type="transmembrane region" description="Helical" evidence="6">
    <location>
        <begin position="376"/>
        <end position="393"/>
    </location>
</feature>
<feature type="transmembrane region" description="Helical" evidence="6">
    <location>
        <begin position="208"/>
        <end position="227"/>
    </location>
</feature>
<feature type="transmembrane region" description="Helical" evidence="6">
    <location>
        <begin position="444"/>
        <end position="461"/>
    </location>
</feature>
<keyword evidence="5 6" id="KW-0472">Membrane</keyword>
<dbReference type="EMBL" id="CAKE01000015">
    <property type="protein sequence ID" value="CCI82124.1"/>
    <property type="molecule type" value="Genomic_DNA"/>
</dbReference>